<protein>
    <recommendedName>
        <fullName evidence="3">Reverse transcriptase domain-containing protein</fullName>
    </recommendedName>
</protein>
<proteinExistence type="predicted"/>
<gene>
    <name evidence="1" type="ORF">CR513_45807</name>
</gene>
<feature type="non-terminal residue" evidence="1">
    <location>
        <position position="214"/>
    </location>
</feature>
<evidence type="ECO:0000313" key="1">
    <source>
        <dbReference type="EMBL" id="RDX74449.1"/>
    </source>
</evidence>
<feature type="non-terminal residue" evidence="1">
    <location>
        <position position="1"/>
    </location>
</feature>
<comment type="caution">
    <text evidence="1">The sequence shown here is derived from an EMBL/GenBank/DDBJ whole genome shotgun (WGS) entry which is preliminary data.</text>
</comment>
<dbReference type="GO" id="GO:0003676">
    <property type="term" value="F:nucleic acid binding"/>
    <property type="evidence" value="ECO:0007669"/>
    <property type="project" value="InterPro"/>
</dbReference>
<reference evidence="1" key="1">
    <citation type="submission" date="2018-05" db="EMBL/GenBank/DDBJ databases">
        <title>Draft genome of Mucuna pruriens seed.</title>
        <authorList>
            <person name="Nnadi N.E."/>
            <person name="Vos R."/>
            <person name="Hasami M.H."/>
            <person name="Devisetty U.K."/>
            <person name="Aguiy J.C."/>
        </authorList>
    </citation>
    <scope>NUCLEOTIDE SEQUENCE [LARGE SCALE GENOMIC DNA]</scope>
    <source>
        <strain evidence="1">JCA_2017</strain>
    </source>
</reference>
<dbReference type="Gene3D" id="3.30.420.10">
    <property type="entry name" value="Ribonuclease H-like superfamily/Ribonuclease H"/>
    <property type="match status" value="1"/>
</dbReference>
<dbReference type="SUPFAM" id="SSF53098">
    <property type="entry name" value="Ribonuclease H-like"/>
    <property type="match status" value="1"/>
</dbReference>
<organism evidence="1 2">
    <name type="scientific">Mucuna pruriens</name>
    <name type="common">Velvet bean</name>
    <name type="synonym">Dolichos pruriens</name>
    <dbReference type="NCBI Taxonomy" id="157652"/>
    <lineage>
        <taxon>Eukaryota</taxon>
        <taxon>Viridiplantae</taxon>
        <taxon>Streptophyta</taxon>
        <taxon>Embryophyta</taxon>
        <taxon>Tracheophyta</taxon>
        <taxon>Spermatophyta</taxon>
        <taxon>Magnoliopsida</taxon>
        <taxon>eudicotyledons</taxon>
        <taxon>Gunneridae</taxon>
        <taxon>Pentapetalae</taxon>
        <taxon>rosids</taxon>
        <taxon>fabids</taxon>
        <taxon>Fabales</taxon>
        <taxon>Fabaceae</taxon>
        <taxon>Papilionoideae</taxon>
        <taxon>50 kb inversion clade</taxon>
        <taxon>NPAAA clade</taxon>
        <taxon>indigoferoid/millettioid clade</taxon>
        <taxon>Phaseoleae</taxon>
        <taxon>Mucuna</taxon>
    </lineage>
</organism>
<dbReference type="AlphaFoldDB" id="A0A371F834"/>
<name>A0A371F834_MUCPR</name>
<dbReference type="EMBL" id="QJKJ01010173">
    <property type="protein sequence ID" value="RDX74449.1"/>
    <property type="molecule type" value="Genomic_DNA"/>
</dbReference>
<keyword evidence="2" id="KW-1185">Reference proteome</keyword>
<evidence type="ECO:0008006" key="3">
    <source>
        <dbReference type="Google" id="ProtNLM"/>
    </source>
</evidence>
<dbReference type="Proteomes" id="UP000257109">
    <property type="component" value="Unassembled WGS sequence"/>
</dbReference>
<dbReference type="InterPro" id="IPR012337">
    <property type="entry name" value="RNaseH-like_sf"/>
</dbReference>
<dbReference type="InterPro" id="IPR036397">
    <property type="entry name" value="RNaseH_sf"/>
</dbReference>
<accession>A0A371F834</accession>
<sequence length="214" mass="24318">MSNYCTTPCLHHGLQTFATLWQHPSSYWRHLGYIEKDFKMMPSVFLMPKSTRSSCFVIQHLEVATMVPLGWRGRYSIGGSIGPPFLEMPSNSSPPTRNVKKLEWPLVEGMKCPNNPYYSTKSLMFGVSTSWGHSQSLVDYVSRWVEAIATKTNDAKVVVDFLKSNIFCRFGVLKALISDQGKLHSRWDGPFVITNVFPYGAVELKDEHTNNTFQ</sequence>
<evidence type="ECO:0000313" key="2">
    <source>
        <dbReference type="Proteomes" id="UP000257109"/>
    </source>
</evidence>